<dbReference type="PANTHER" id="PTHR43194">
    <property type="entry name" value="HYDROLASE ALPHA/BETA FOLD FAMILY"/>
    <property type="match status" value="1"/>
</dbReference>
<name>A0AA48HD65_9RHOB</name>
<proteinExistence type="predicted"/>
<dbReference type="InterPro" id="IPR000073">
    <property type="entry name" value="AB_hydrolase_1"/>
</dbReference>
<dbReference type="InterPro" id="IPR029058">
    <property type="entry name" value="AB_hydrolase_fold"/>
</dbReference>
<evidence type="ECO:0000259" key="1">
    <source>
        <dbReference type="Pfam" id="PF00561"/>
    </source>
</evidence>
<dbReference type="KEGG" id="rmai:MACH21_23000"/>
<feature type="domain" description="AB hydrolase-1" evidence="1">
    <location>
        <begin position="1"/>
        <end position="212"/>
    </location>
</feature>
<organism evidence="2 3">
    <name type="scientific">Roseicyclus marinus</name>
    <dbReference type="NCBI Taxonomy" id="2161673"/>
    <lineage>
        <taxon>Bacteria</taxon>
        <taxon>Pseudomonadati</taxon>
        <taxon>Pseudomonadota</taxon>
        <taxon>Alphaproteobacteria</taxon>
        <taxon>Rhodobacterales</taxon>
        <taxon>Roseobacteraceae</taxon>
        <taxon>Roseicyclus</taxon>
    </lineage>
</organism>
<evidence type="ECO:0000313" key="2">
    <source>
        <dbReference type="EMBL" id="BDW86123.1"/>
    </source>
</evidence>
<dbReference type="SUPFAM" id="SSF53474">
    <property type="entry name" value="alpha/beta-Hydrolases"/>
    <property type="match status" value="1"/>
</dbReference>
<protein>
    <submittedName>
        <fullName evidence="2">Alpha/beta hydrolase</fullName>
    </submittedName>
</protein>
<dbReference type="Pfam" id="PF00561">
    <property type="entry name" value="Abhydrolase_1"/>
    <property type="match status" value="1"/>
</dbReference>
<gene>
    <name evidence="2" type="ORF">MACH21_23000</name>
</gene>
<dbReference type="InterPro" id="IPR050228">
    <property type="entry name" value="Carboxylesterase_BioH"/>
</dbReference>
<evidence type="ECO:0000313" key="3">
    <source>
        <dbReference type="Proteomes" id="UP001337723"/>
    </source>
</evidence>
<accession>A0AA48HD65</accession>
<dbReference type="PRINTS" id="PR00111">
    <property type="entry name" value="ABHYDROLASE"/>
</dbReference>
<dbReference type="Gene3D" id="3.40.50.1820">
    <property type="entry name" value="alpha/beta hydrolase"/>
    <property type="match status" value="1"/>
</dbReference>
<dbReference type="EMBL" id="AP027266">
    <property type="protein sequence ID" value="BDW86123.1"/>
    <property type="molecule type" value="Genomic_DNA"/>
</dbReference>
<dbReference type="PANTHER" id="PTHR43194:SF2">
    <property type="entry name" value="PEROXISOMAL MEMBRANE PROTEIN LPX1"/>
    <property type="match status" value="1"/>
</dbReference>
<keyword evidence="3" id="KW-1185">Reference proteome</keyword>
<sequence length="225" mass="23427">MARALADRLTLTAPDLVGHGRGPARDPARDYHDHATEAALAHLPERPTHLIGHSFGATLALRLALDHPERIASLTLIEPVLFAAARGGPGWAANIAAMAGIGPRLAAGDAMGATRDFLAQWGGGVPLDAMPKPQQAYMIDRIWVVPASAPALEEDSARLLPRLGQLACPVLLVEGANSPPVIAEIQSGLATAIPEARRAIVPGAGHMVPITHAGPVAQDIRHLLG</sequence>
<dbReference type="AlphaFoldDB" id="A0AA48HD65"/>
<dbReference type="Proteomes" id="UP001337723">
    <property type="component" value="Chromosome"/>
</dbReference>
<keyword evidence="2" id="KW-0378">Hydrolase</keyword>
<reference evidence="2 3" key="1">
    <citation type="submission" date="2023-01" db="EMBL/GenBank/DDBJ databases">
        <title>Complete genome sequence of Roseicyclus marinus strain Dej080120_10.</title>
        <authorList>
            <person name="Ueki S."/>
            <person name="Maruyama F."/>
        </authorList>
    </citation>
    <scope>NUCLEOTIDE SEQUENCE [LARGE SCALE GENOMIC DNA]</scope>
    <source>
        <strain evidence="2 3">Dej080120_10</strain>
    </source>
</reference>
<dbReference type="GO" id="GO:0016787">
    <property type="term" value="F:hydrolase activity"/>
    <property type="evidence" value="ECO:0007669"/>
    <property type="project" value="UniProtKB-KW"/>
</dbReference>